<dbReference type="PROSITE" id="PS51882">
    <property type="entry name" value="G_ALPHA"/>
    <property type="match status" value="1"/>
</dbReference>
<dbReference type="PANTHER" id="PTHR10218">
    <property type="entry name" value="GTP-BINDING PROTEIN ALPHA SUBUNIT"/>
    <property type="match status" value="1"/>
</dbReference>
<dbReference type="SUPFAM" id="SSF52540">
    <property type="entry name" value="P-loop containing nucleoside triphosphate hydrolases"/>
    <property type="match status" value="1"/>
</dbReference>
<comment type="caution">
    <text evidence="7">The sequence shown here is derived from an EMBL/GenBank/DDBJ whole genome shotgun (WGS) entry which is preliminary data.</text>
</comment>
<dbReference type="SUPFAM" id="SSF47895">
    <property type="entry name" value="Transducin (alpha subunit), insertion domain"/>
    <property type="match status" value="1"/>
</dbReference>
<keyword evidence="2 5" id="KW-0547">Nucleotide-binding</keyword>
<keyword evidence="8" id="KW-1185">Reference proteome</keyword>
<accession>A0A9Q0LFF2</accession>
<protein>
    <submittedName>
        <fullName evidence="7">Guanine nucleotide-binding protein g(O) subunit alpha</fullName>
    </submittedName>
</protein>
<dbReference type="Gene3D" id="3.40.50.300">
    <property type="entry name" value="P-loop containing nucleotide triphosphate hydrolases"/>
    <property type="match status" value="1"/>
</dbReference>
<dbReference type="CDD" id="cd00066">
    <property type="entry name" value="G-alpha"/>
    <property type="match status" value="1"/>
</dbReference>
<dbReference type="OrthoDB" id="10547609at2759"/>
<gene>
    <name evidence="7" type="ORF">M0811_09796</name>
</gene>
<evidence type="ECO:0000256" key="4">
    <source>
        <dbReference type="ARBA" id="ARBA00023224"/>
    </source>
</evidence>
<proteinExistence type="predicted"/>
<feature type="binding site" evidence="6">
    <location>
        <position position="177"/>
    </location>
    <ligand>
        <name>Mg(2+)</name>
        <dbReference type="ChEBI" id="CHEBI:18420"/>
    </ligand>
</feature>
<keyword evidence="4" id="KW-0807">Transducer</keyword>
<evidence type="ECO:0000313" key="8">
    <source>
        <dbReference type="Proteomes" id="UP001149090"/>
    </source>
</evidence>
<evidence type="ECO:0000256" key="3">
    <source>
        <dbReference type="ARBA" id="ARBA00023134"/>
    </source>
</evidence>
<dbReference type="GO" id="GO:0031683">
    <property type="term" value="F:G-protein beta/gamma-subunit complex binding"/>
    <property type="evidence" value="ECO:0007669"/>
    <property type="project" value="InterPro"/>
</dbReference>
<dbReference type="GO" id="GO:0007188">
    <property type="term" value="P:adenylate cyclase-modulating G protein-coupled receptor signaling pathway"/>
    <property type="evidence" value="ECO:0007669"/>
    <property type="project" value="TreeGrafter"/>
</dbReference>
<reference evidence="7" key="1">
    <citation type="submission" date="2022-10" db="EMBL/GenBank/DDBJ databases">
        <title>Novel sulphate-reducing endosymbionts in the free-living metamonad Anaeramoeba.</title>
        <authorList>
            <person name="Jerlstrom-Hultqvist J."/>
            <person name="Cepicka I."/>
            <person name="Gallot-Lavallee L."/>
            <person name="Salas-Leiva D."/>
            <person name="Curtis B.A."/>
            <person name="Zahonova K."/>
            <person name="Pipaliya S."/>
            <person name="Dacks J."/>
            <person name="Roger A.J."/>
        </authorList>
    </citation>
    <scope>NUCLEOTIDE SEQUENCE</scope>
    <source>
        <strain evidence="7">BMAN</strain>
    </source>
</reference>
<dbReference type="OMA" id="CETYRIV"/>
<feature type="binding site" evidence="5">
    <location>
        <begin position="265"/>
        <end position="268"/>
    </location>
    <ligand>
        <name>GTP</name>
        <dbReference type="ChEBI" id="CHEBI:37565"/>
    </ligand>
</feature>
<name>A0A9Q0LFF2_ANAIG</name>
<evidence type="ECO:0000256" key="5">
    <source>
        <dbReference type="PIRSR" id="PIRSR601019-1"/>
    </source>
</evidence>
<evidence type="ECO:0000313" key="7">
    <source>
        <dbReference type="EMBL" id="KAJ5071897.1"/>
    </source>
</evidence>
<dbReference type="PANTHER" id="PTHR10218:SF302">
    <property type="entry name" value="GUANINE NUCLEOTIDE-BINDING PROTEIN ALPHA-5 SUBUNIT"/>
    <property type="match status" value="1"/>
</dbReference>
<feature type="binding site" evidence="5">
    <location>
        <begin position="196"/>
        <end position="200"/>
    </location>
    <ligand>
        <name>GTP</name>
        <dbReference type="ChEBI" id="CHEBI:37565"/>
    </ligand>
</feature>
<dbReference type="EMBL" id="JAPDFW010000084">
    <property type="protein sequence ID" value="KAJ5071897.1"/>
    <property type="molecule type" value="Genomic_DNA"/>
</dbReference>
<dbReference type="InterPro" id="IPR001019">
    <property type="entry name" value="Gprotein_alpha_su"/>
</dbReference>
<keyword evidence="3 5" id="KW-0342">GTP-binding</keyword>
<evidence type="ECO:0000256" key="2">
    <source>
        <dbReference type="ARBA" id="ARBA00022741"/>
    </source>
</evidence>
<organism evidence="7 8">
    <name type="scientific">Anaeramoeba ignava</name>
    <name type="common">Anaerobic marine amoeba</name>
    <dbReference type="NCBI Taxonomy" id="1746090"/>
    <lineage>
        <taxon>Eukaryota</taxon>
        <taxon>Metamonada</taxon>
        <taxon>Anaeramoebidae</taxon>
        <taxon>Anaeramoeba</taxon>
    </lineage>
</organism>
<dbReference type="Proteomes" id="UP001149090">
    <property type="component" value="Unassembled WGS sequence"/>
</dbReference>
<dbReference type="GO" id="GO:0005525">
    <property type="term" value="F:GTP binding"/>
    <property type="evidence" value="ECO:0007669"/>
    <property type="project" value="UniProtKB-KW"/>
</dbReference>
<dbReference type="InterPro" id="IPR027417">
    <property type="entry name" value="P-loop_NTPase"/>
</dbReference>
<dbReference type="GO" id="GO:0005834">
    <property type="term" value="C:heterotrimeric G-protein complex"/>
    <property type="evidence" value="ECO:0007669"/>
    <property type="project" value="TreeGrafter"/>
</dbReference>
<dbReference type="InterPro" id="IPR011025">
    <property type="entry name" value="GproteinA_insert"/>
</dbReference>
<evidence type="ECO:0000256" key="6">
    <source>
        <dbReference type="PIRSR" id="PIRSR601019-2"/>
    </source>
</evidence>
<dbReference type="PRINTS" id="PR00318">
    <property type="entry name" value="GPROTEINA"/>
</dbReference>
<feature type="binding site" evidence="5">
    <location>
        <position position="321"/>
    </location>
    <ligand>
        <name>GTP</name>
        <dbReference type="ChEBI" id="CHEBI:37565"/>
    </ligand>
</feature>
<keyword evidence="1 6" id="KW-0479">Metal-binding</keyword>
<dbReference type="Gene3D" id="1.10.400.10">
    <property type="entry name" value="GI Alpha 1, domain 2-like"/>
    <property type="match status" value="1"/>
</dbReference>
<feature type="binding site" evidence="6">
    <location>
        <position position="47"/>
    </location>
    <ligand>
        <name>Mg(2+)</name>
        <dbReference type="ChEBI" id="CHEBI:18420"/>
    </ligand>
</feature>
<dbReference type="FunFam" id="3.40.50.300:FF:000692">
    <property type="entry name" value="Guanine nucleotide-binding protein subunit alpha"/>
    <property type="match status" value="1"/>
</dbReference>
<sequence>MGGKNSKKNPQEFERNRKISEKLKEEEKSLKNNVCLLILGAGDSGKTTLLKQLNILFKKGFTNQDYDLYKEIIRSNIIIYIKTLLEGAAKMKIPLEKKNKSIADDFLEIEIPYQLTKEVAENAKVLWQDPALKETFQKRSVLELPDNAHYFLDQIDKIVNKSFIPNETDILNCRIPTTGVTAVEFGIQEQKWTVIDVGGQRSERRKWMNHFDNATLIIYVLAVSEFDQQLFEDIQTNRLQESISLFENTISNPILLDKGCVVLLNKIDVFSEKIQKKQFKDFFPEYNGENKSESILQFLKMKFVEIGKSDKRKVATFFTCAIDTNDIKSVFDQIQLMVLEKKMTRDDLL</sequence>
<dbReference type="AlphaFoldDB" id="A0A9Q0LFF2"/>
<dbReference type="SMART" id="SM00275">
    <property type="entry name" value="G_alpha"/>
    <property type="match status" value="1"/>
</dbReference>
<keyword evidence="6" id="KW-0460">Magnesium</keyword>
<feature type="binding site" evidence="5">
    <location>
        <begin position="171"/>
        <end position="177"/>
    </location>
    <ligand>
        <name>GTP</name>
        <dbReference type="ChEBI" id="CHEBI:37565"/>
    </ligand>
</feature>
<dbReference type="GO" id="GO:0003924">
    <property type="term" value="F:GTPase activity"/>
    <property type="evidence" value="ECO:0007669"/>
    <property type="project" value="InterPro"/>
</dbReference>
<dbReference type="GO" id="GO:0046872">
    <property type="term" value="F:metal ion binding"/>
    <property type="evidence" value="ECO:0007669"/>
    <property type="project" value="UniProtKB-KW"/>
</dbReference>
<dbReference type="GO" id="GO:0005737">
    <property type="term" value="C:cytoplasm"/>
    <property type="evidence" value="ECO:0007669"/>
    <property type="project" value="TreeGrafter"/>
</dbReference>
<evidence type="ECO:0000256" key="1">
    <source>
        <dbReference type="ARBA" id="ARBA00022723"/>
    </source>
</evidence>
<dbReference type="GO" id="GO:0001664">
    <property type="term" value="F:G protein-coupled receptor binding"/>
    <property type="evidence" value="ECO:0007669"/>
    <property type="project" value="TreeGrafter"/>
</dbReference>
<dbReference type="Pfam" id="PF00503">
    <property type="entry name" value="G-alpha"/>
    <property type="match status" value="1"/>
</dbReference>